<accession>A0A1C7P0X7</accession>
<feature type="domain" description="TadE-like" evidence="2">
    <location>
        <begin position="22"/>
        <end position="63"/>
    </location>
</feature>
<dbReference type="RefSeq" id="WP_068954776.1">
    <property type="nucleotide sequence ID" value="NZ_LGLV01000008.1"/>
</dbReference>
<dbReference type="InterPro" id="IPR012495">
    <property type="entry name" value="TadE-like_dom"/>
</dbReference>
<keyword evidence="1" id="KW-1133">Transmembrane helix</keyword>
<protein>
    <submittedName>
        <fullName evidence="3">Pilus assembly protein TadG</fullName>
    </submittedName>
</protein>
<evidence type="ECO:0000313" key="3">
    <source>
        <dbReference type="EMBL" id="OBZ94953.1"/>
    </source>
</evidence>
<sequence>MTPLKIRFGSRLLRRFGEDRAGASAIEFVLLIPFLFLLLAGTVDLGQGLTVQRKMNQMASTSAEMVSMQSSWTRSDISTILSGVSSILEPYDLTGLTILISVVKIDANNKAVVVWSAAYGTTALPAGQASPIDVPEELREQDTQMIVTHVHYKLETIFSALFERFTGVRGYEYDRHFFTRPRNSGTISYS</sequence>
<evidence type="ECO:0000313" key="4">
    <source>
        <dbReference type="Proteomes" id="UP000093111"/>
    </source>
</evidence>
<dbReference type="EMBL" id="LGLV01000008">
    <property type="protein sequence ID" value="OBZ94953.1"/>
    <property type="molecule type" value="Genomic_DNA"/>
</dbReference>
<keyword evidence="1" id="KW-0472">Membrane</keyword>
<dbReference type="Proteomes" id="UP000093111">
    <property type="component" value="Unassembled WGS sequence"/>
</dbReference>
<evidence type="ECO:0000259" key="2">
    <source>
        <dbReference type="Pfam" id="PF07811"/>
    </source>
</evidence>
<dbReference type="AlphaFoldDB" id="A0A1C7P0X7"/>
<gene>
    <name evidence="3" type="ORF">ADU59_14240</name>
</gene>
<dbReference type="PATRIC" id="fig|1612624.7.peg.4758"/>
<evidence type="ECO:0000256" key="1">
    <source>
        <dbReference type="SAM" id="Phobius"/>
    </source>
</evidence>
<dbReference type="OrthoDB" id="8281832at2"/>
<name>A0A1C7P0X7_9HYPH</name>
<reference evidence="3 4" key="1">
    <citation type="journal article" date="2016" name="Syst. Appl. Microbiol.">
        <title>Pararhizobium polonicum sp. nov. isolated from tumors on stone fruit rootstocks.</title>
        <authorList>
            <person name="Pulawska J."/>
            <person name="Kuzmanovic N."/>
            <person name="Willems A."/>
            <person name="Pothier J.F."/>
        </authorList>
    </citation>
    <scope>NUCLEOTIDE SEQUENCE [LARGE SCALE GENOMIC DNA]</scope>
    <source>
        <strain evidence="3 4">F5.1</strain>
    </source>
</reference>
<organism evidence="3 4">
    <name type="scientific">Pararhizobium polonicum</name>
    <dbReference type="NCBI Taxonomy" id="1612624"/>
    <lineage>
        <taxon>Bacteria</taxon>
        <taxon>Pseudomonadati</taxon>
        <taxon>Pseudomonadota</taxon>
        <taxon>Alphaproteobacteria</taxon>
        <taxon>Hyphomicrobiales</taxon>
        <taxon>Rhizobiaceae</taxon>
        <taxon>Rhizobium/Agrobacterium group</taxon>
        <taxon>Pararhizobium</taxon>
    </lineage>
</organism>
<keyword evidence="4" id="KW-1185">Reference proteome</keyword>
<keyword evidence="1" id="KW-0812">Transmembrane</keyword>
<feature type="transmembrane region" description="Helical" evidence="1">
    <location>
        <begin position="21"/>
        <end position="43"/>
    </location>
</feature>
<comment type="caution">
    <text evidence="3">The sequence shown here is derived from an EMBL/GenBank/DDBJ whole genome shotgun (WGS) entry which is preliminary data.</text>
</comment>
<proteinExistence type="predicted"/>
<dbReference type="Pfam" id="PF07811">
    <property type="entry name" value="TadE"/>
    <property type="match status" value="1"/>
</dbReference>
<dbReference type="STRING" id="1612624.ADU59_14240"/>